<evidence type="ECO:0000256" key="2">
    <source>
        <dbReference type="ARBA" id="ARBA00008711"/>
    </source>
</evidence>
<evidence type="ECO:0000256" key="1">
    <source>
        <dbReference type="ARBA" id="ARBA00001286"/>
    </source>
</evidence>
<keyword evidence="6" id="KW-0808">Transferase</keyword>
<dbReference type="InterPro" id="IPR036217">
    <property type="entry name" value="MethylDNA_cys_MeTrfase_DNAb"/>
</dbReference>
<comment type="caution">
    <text evidence="13">The sequence shown here is derived from an EMBL/GenBank/DDBJ whole genome shotgun (WGS) entry which is preliminary data.</text>
</comment>
<dbReference type="NCBIfam" id="TIGR00589">
    <property type="entry name" value="ogt"/>
    <property type="match status" value="1"/>
</dbReference>
<keyword evidence="5 13" id="KW-0489">Methyltransferase</keyword>
<dbReference type="Pfam" id="PF01035">
    <property type="entry name" value="DNA_binding_1"/>
    <property type="match status" value="1"/>
</dbReference>
<reference evidence="13 14" key="1">
    <citation type="submission" date="2019-10" db="EMBL/GenBank/DDBJ databases">
        <title>Assembly and Annotation for the nematode Trichostrongylus colubriformis.</title>
        <authorList>
            <person name="Martin J."/>
        </authorList>
    </citation>
    <scope>NUCLEOTIDE SEQUENCE [LARGE SCALE GENOMIC DNA]</scope>
    <source>
        <strain evidence="13">G859</strain>
        <tissue evidence="13">Whole worm</tissue>
    </source>
</reference>
<evidence type="ECO:0000256" key="6">
    <source>
        <dbReference type="ARBA" id="ARBA00022679"/>
    </source>
</evidence>
<dbReference type="InterPro" id="IPR014048">
    <property type="entry name" value="MethylDNA_cys_MeTrfase_DNA-bd"/>
</dbReference>
<dbReference type="Proteomes" id="UP001331761">
    <property type="component" value="Unassembled WGS sequence"/>
</dbReference>
<protein>
    <recommendedName>
        <fullName evidence="4">Methylated-DNA--protein-cysteine methyltransferase</fullName>
        <ecNumber evidence="3">2.1.1.63</ecNumber>
    </recommendedName>
    <alternativeName>
        <fullName evidence="9">6-O-methylguanine-DNA methyltransferase</fullName>
    </alternativeName>
    <alternativeName>
        <fullName evidence="10">O-6-methylguanine-DNA-alkyltransferase</fullName>
    </alternativeName>
</protein>
<dbReference type="Gene3D" id="1.10.10.10">
    <property type="entry name" value="Winged helix-like DNA-binding domain superfamily/Winged helix DNA-binding domain"/>
    <property type="match status" value="1"/>
</dbReference>
<proteinExistence type="inferred from homology"/>
<organism evidence="13 14">
    <name type="scientific">Trichostrongylus colubriformis</name>
    <name type="common">Black scour worm</name>
    <dbReference type="NCBI Taxonomy" id="6319"/>
    <lineage>
        <taxon>Eukaryota</taxon>
        <taxon>Metazoa</taxon>
        <taxon>Ecdysozoa</taxon>
        <taxon>Nematoda</taxon>
        <taxon>Chromadorea</taxon>
        <taxon>Rhabditida</taxon>
        <taxon>Rhabditina</taxon>
        <taxon>Rhabditomorpha</taxon>
        <taxon>Strongyloidea</taxon>
        <taxon>Trichostrongylidae</taxon>
        <taxon>Trichostrongylus</taxon>
    </lineage>
</organism>
<dbReference type="GO" id="GO:0003908">
    <property type="term" value="F:methylated-DNA-[protein]-cysteine S-methyltransferase activity"/>
    <property type="evidence" value="ECO:0007669"/>
    <property type="project" value="UniProtKB-EC"/>
</dbReference>
<keyword evidence="8" id="KW-0234">DNA repair</keyword>
<dbReference type="GO" id="GO:0032259">
    <property type="term" value="P:methylation"/>
    <property type="evidence" value="ECO:0007669"/>
    <property type="project" value="UniProtKB-KW"/>
</dbReference>
<evidence type="ECO:0000256" key="8">
    <source>
        <dbReference type="ARBA" id="ARBA00023204"/>
    </source>
</evidence>
<comment type="catalytic activity">
    <reaction evidence="11">
        <text>a 6-O-methyl-2'-deoxyguanosine in DNA + L-cysteinyl-[protein] = S-methyl-L-cysteinyl-[protein] + a 2'-deoxyguanosine in DNA</text>
        <dbReference type="Rhea" id="RHEA:24000"/>
        <dbReference type="Rhea" id="RHEA-COMP:10131"/>
        <dbReference type="Rhea" id="RHEA-COMP:10132"/>
        <dbReference type="Rhea" id="RHEA-COMP:11367"/>
        <dbReference type="Rhea" id="RHEA-COMP:11368"/>
        <dbReference type="ChEBI" id="CHEBI:29950"/>
        <dbReference type="ChEBI" id="CHEBI:82612"/>
        <dbReference type="ChEBI" id="CHEBI:85445"/>
        <dbReference type="ChEBI" id="CHEBI:85448"/>
        <dbReference type="EC" id="2.1.1.63"/>
    </reaction>
</comment>
<dbReference type="GO" id="GO:0006281">
    <property type="term" value="P:DNA repair"/>
    <property type="evidence" value="ECO:0007669"/>
    <property type="project" value="UniProtKB-KW"/>
</dbReference>
<evidence type="ECO:0000256" key="11">
    <source>
        <dbReference type="ARBA" id="ARBA00049348"/>
    </source>
</evidence>
<evidence type="ECO:0000256" key="3">
    <source>
        <dbReference type="ARBA" id="ARBA00011918"/>
    </source>
</evidence>
<evidence type="ECO:0000256" key="5">
    <source>
        <dbReference type="ARBA" id="ARBA00022603"/>
    </source>
</evidence>
<dbReference type="EC" id="2.1.1.63" evidence="3"/>
<keyword evidence="14" id="KW-1185">Reference proteome</keyword>
<dbReference type="PANTHER" id="PTHR10815:SF13">
    <property type="entry name" value="METHYLATED-DNA--PROTEIN-CYSTEINE METHYLTRANSFERASE"/>
    <property type="match status" value="1"/>
</dbReference>
<accession>A0AAN8IY04</accession>
<dbReference type="CDD" id="cd06445">
    <property type="entry name" value="ATase"/>
    <property type="match status" value="1"/>
</dbReference>
<evidence type="ECO:0000256" key="7">
    <source>
        <dbReference type="ARBA" id="ARBA00022763"/>
    </source>
</evidence>
<sequence length="173" mass="19135">MSAVYEVISSSLGEVLVAEIDGELAALFFVTKATVLDRVKELSKCYPSMNFIEGHTRNQKNLTKLLNGDDVMDNLPISELVFKRCSDFRKAVYKQLLKIPRGCTISYAEVARRIGRPTAYRAVAQACGANILCVIIPCHRVVASDGTLHGYSAGLDLKQRLLKMESSQLPLKE</sequence>
<dbReference type="InterPro" id="IPR001497">
    <property type="entry name" value="MethylDNA_cys_MeTrfase_AS"/>
</dbReference>
<comment type="similarity">
    <text evidence="2">Belongs to the MGMT family.</text>
</comment>
<name>A0AAN8IY04_TRICO</name>
<keyword evidence="7" id="KW-0227">DNA damage</keyword>
<dbReference type="InterPro" id="IPR036388">
    <property type="entry name" value="WH-like_DNA-bd_sf"/>
</dbReference>
<gene>
    <name evidence="13" type="ORF">GCK32_002740</name>
</gene>
<feature type="domain" description="Methylated-DNA-[protein]-cysteine S-methyltransferase DNA binding" evidence="12">
    <location>
        <begin position="87"/>
        <end position="166"/>
    </location>
</feature>
<dbReference type="EMBL" id="WIXE01021000">
    <property type="protein sequence ID" value="KAK5968794.1"/>
    <property type="molecule type" value="Genomic_DNA"/>
</dbReference>
<dbReference type="PROSITE" id="PS00374">
    <property type="entry name" value="MGMT"/>
    <property type="match status" value="1"/>
</dbReference>
<dbReference type="FunFam" id="1.10.10.10:FF:000214">
    <property type="entry name" value="Methylated-DNA--protein-cysteine methyltransferase"/>
    <property type="match status" value="1"/>
</dbReference>
<evidence type="ECO:0000256" key="9">
    <source>
        <dbReference type="ARBA" id="ARBA00030795"/>
    </source>
</evidence>
<evidence type="ECO:0000256" key="4">
    <source>
        <dbReference type="ARBA" id="ARBA00015377"/>
    </source>
</evidence>
<dbReference type="AlphaFoldDB" id="A0AAN8IY04"/>
<evidence type="ECO:0000313" key="14">
    <source>
        <dbReference type="Proteomes" id="UP001331761"/>
    </source>
</evidence>
<comment type="catalytic activity">
    <reaction evidence="1">
        <text>a 4-O-methyl-thymidine in DNA + L-cysteinyl-[protein] = a thymidine in DNA + S-methyl-L-cysteinyl-[protein]</text>
        <dbReference type="Rhea" id="RHEA:53428"/>
        <dbReference type="Rhea" id="RHEA-COMP:10131"/>
        <dbReference type="Rhea" id="RHEA-COMP:10132"/>
        <dbReference type="Rhea" id="RHEA-COMP:13555"/>
        <dbReference type="Rhea" id="RHEA-COMP:13556"/>
        <dbReference type="ChEBI" id="CHEBI:29950"/>
        <dbReference type="ChEBI" id="CHEBI:82612"/>
        <dbReference type="ChEBI" id="CHEBI:137386"/>
        <dbReference type="ChEBI" id="CHEBI:137387"/>
        <dbReference type="EC" id="2.1.1.63"/>
    </reaction>
</comment>
<evidence type="ECO:0000259" key="12">
    <source>
        <dbReference type="Pfam" id="PF01035"/>
    </source>
</evidence>
<dbReference type="PANTHER" id="PTHR10815">
    <property type="entry name" value="METHYLATED-DNA--PROTEIN-CYSTEINE METHYLTRANSFERASE"/>
    <property type="match status" value="1"/>
</dbReference>
<evidence type="ECO:0000313" key="13">
    <source>
        <dbReference type="EMBL" id="KAK5968794.1"/>
    </source>
</evidence>
<dbReference type="SUPFAM" id="SSF46767">
    <property type="entry name" value="Methylated DNA-protein cysteine methyltransferase, C-terminal domain"/>
    <property type="match status" value="1"/>
</dbReference>
<evidence type="ECO:0000256" key="10">
    <source>
        <dbReference type="ARBA" id="ARBA00031621"/>
    </source>
</evidence>